<dbReference type="Gene3D" id="3.40.605.10">
    <property type="entry name" value="Aldehyde Dehydrogenase, Chain A, domain 1"/>
    <property type="match status" value="1"/>
</dbReference>
<name>A0ABS7YSX2_9VIBR</name>
<keyword evidence="8" id="KW-1185">Reference proteome</keyword>
<dbReference type="InterPro" id="IPR029510">
    <property type="entry name" value="Ald_DH_CS_GLU"/>
</dbReference>
<feature type="active site" evidence="4 5">
    <location>
        <position position="248"/>
    </location>
</feature>
<protein>
    <recommendedName>
        <fullName evidence="4">N-succinylglutamate 5-semialdehyde dehydrogenase</fullName>
        <ecNumber evidence="4">1.2.1.71</ecNumber>
    </recommendedName>
    <alternativeName>
        <fullName evidence="4">Succinylglutamic semialdehyde dehydrogenase</fullName>
        <shortName evidence="4">SGSD</shortName>
    </alternativeName>
</protein>
<dbReference type="NCBIfam" id="NF006992">
    <property type="entry name" value="PRK09457.1"/>
    <property type="match status" value="1"/>
</dbReference>
<reference evidence="8" key="1">
    <citation type="submission" date="2023-07" db="EMBL/GenBank/DDBJ databases">
        <title>Molecular identification of indigenous halophilic bacteria isolated from red sea cost, biodegradation of synthetic dyes and assessment of degraded metabolite toxicity.</title>
        <authorList>
            <person name="Chaieb K."/>
            <person name="Altayb H.N."/>
        </authorList>
    </citation>
    <scope>NUCLEOTIDE SEQUENCE [LARGE SCALE GENOMIC DNA]</scope>
    <source>
        <strain evidence="8">K20</strain>
    </source>
</reference>
<dbReference type="InterPro" id="IPR016162">
    <property type="entry name" value="Ald_DH_N"/>
</dbReference>
<comment type="similarity">
    <text evidence="4">Belongs to the aldehyde dehydrogenase family. AstD subfamily.</text>
</comment>
<dbReference type="InterPro" id="IPR015590">
    <property type="entry name" value="Aldehyde_DH_dom"/>
</dbReference>
<evidence type="ECO:0000256" key="5">
    <source>
        <dbReference type="PROSITE-ProRule" id="PRU10007"/>
    </source>
</evidence>
<dbReference type="HAMAP" id="MF_01174">
    <property type="entry name" value="Aldedh_AstD"/>
    <property type="match status" value="1"/>
</dbReference>
<comment type="pathway">
    <text evidence="4">Amino-acid degradation; L-arginine degradation via AST pathway; L-glutamate and succinate from L-arginine: step 4/5.</text>
</comment>
<evidence type="ECO:0000313" key="7">
    <source>
        <dbReference type="EMBL" id="MCA2018795.1"/>
    </source>
</evidence>
<evidence type="ECO:0000256" key="4">
    <source>
        <dbReference type="HAMAP-Rule" id="MF_01174"/>
    </source>
</evidence>
<dbReference type="SUPFAM" id="SSF53720">
    <property type="entry name" value="ALDH-like"/>
    <property type="match status" value="1"/>
</dbReference>
<dbReference type="GO" id="GO:0043824">
    <property type="term" value="F:succinylglutamate-semialdehyde dehydrogenase activity"/>
    <property type="evidence" value="ECO:0007669"/>
    <property type="project" value="UniProtKB-EC"/>
</dbReference>
<evidence type="ECO:0000256" key="2">
    <source>
        <dbReference type="ARBA" id="ARBA00023002"/>
    </source>
</evidence>
<gene>
    <name evidence="4 7" type="primary">astD</name>
    <name evidence="7" type="ORF">LDJ79_21965</name>
</gene>
<dbReference type="InterPro" id="IPR016160">
    <property type="entry name" value="Ald_DH_CS_CYS"/>
</dbReference>
<evidence type="ECO:0000256" key="1">
    <source>
        <dbReference type="ARBA" id="ARBA00022503"/>
    </source>
</evidence>
<dbReference type="NCBIfam" id="TIGR03240">
    <property type="entry name" value="arg_catab_astD"/>
    <property type="match status" value="1"/>
</dbReference>
<evidence type="ECO:0000256" key="3">
    <source>
        <dbReference type="ARBA" id="ARBA00023027"/>
    </source>
</evidence>
<evidence type="ECO:0000313" key="8">
    <source>
        <dbReference type="Proteomes" id="UP001199044"/>
    </source>
</evidence>
<dbReference type="PROSITE" id="PS00070">
    <property type="entry name" value="ALDEHYDE_DEHYDR_CYS"/>
    <property type="match status" value="1"/>
</dbReference>
<comment type="catalytic activity">
    <reaction evidence="4">
        <text>N-succinyl-L-glutamate 5-semialdehyde + NAD(+) + H2O = N-succinyl-L-glutamate + NADH + 2 H(+)</text>
        <dbReference type="Rhea" id="RHEA:10812"/>
        <dbReference type="ChEBI" id="CHEBI:15377"/>
        <dbReference type="ChEBI" id="CHEBI:15378"/>
        <dbReference type="ChEBI" id="CHEBI:57540"/>
        <dbReference type="ChEBI" id="CHEBI:57945"/>
        <dbReference type="ChEBI" id="CHEBI:58520"/>
        <dbReference type="ChEBI" id="CHEBI:58763"/>
        <dbReference type="EC" id="1.2.1.71"/>
    </reaction>
</comment>
<dbReference type="EMBL" id="JAIWIU010000203">
    <property type="protein sequence ID" value="MCA2018795.1"/>
    <property type="molecule type" value="Genomic_DNA"/>
</dbReference>
<evidence type="ECO:0000259" key="6">
    <source>
        <dbReference type="Pfam" id="PF00171"/>
    </source>
</evidence>
<keyword evidence="2 4" id="KW-0560">Oxidoreductase</keyword>
<feature type="binding site" evidence="4">
    <location>
        <begin position="225"/>
        <end position="230"/>
    </location>
    <ligand>
        <name>NAD(+)</name>
        <dbReference type="ChEBI" id="CHEBI:57540"/>
    </ligand>
</feature>
<keyword evidence="1 4" id="KW-0056">Arginine metabolism</keyword>
<comment type="caution">
    <text evidence="7">The sequence shown here is derived from an EMBL/GenBank/DDBJ whole genome shotgun (WGS) entry which is preliminary data.</text>
</comment>
<dbReference type="InterPro" id="IPR017649">
    <property type="entry name" value="SuccinylGlu_semiald_DH_AstD"/>
</dbReference>
<keyword evidence="3 4" id="KW-0520">NAD</keyword>
<accession>A0ABS7YSX2</accession>
<dbReference type="Pfam" id="PF00171">
    <property type="entry name" value="Aldedh"/>
    <property type="match status" value="1"/>
</dbReference>
<dbReference type="InterPro" id="IPR016161">
    <property type="entry name" value="Ald_DH/histidinol_DH"/>
</dbReference>
<dbReference type="Gene3D" id="3.40.309.10">
    <property type="entry name" value="Aldehyde Dehydrogenase, Chain A, domain 2"/>
    <property type="match status" value="1"/>
</dbReference>
<organism evidence="7 8">
    <name type="scientific">Vibrio tritonius</name>
    <dbReference type="NCBI Taxonomy" id="1435069"/>
    <lineage>
        <taxon>Bacteria</taxon>
        <taxon>Pseudomonadati</taxon>
        <taxon>Pseudomonadota</taxon>
        <taxon>Gammaproteobacteria</taxon>
        <taxon>Vibrionales</taxon>
        <taxon>Vibrionaceae</taxon>
        <taxon>Vibrio</taxon>
    </lineage>
</organism>
<dbReference type="EC" id="1.2.1.71" evidence="4"/>
<dbReference type="PANTHER" id="PTHR11699">
    <property type="entry name" value="ALDEHYDE DEHYDROGENASE-RELATED"/>
    <property type="match status" value="1"/>
</dbReference>
<sequence length="495" mass="53382">MTRLQPNLFIQGQWHSAGESAFDKVNPANGELLWQGLASSAASVEQAVSAARTAFKSWARTPLEQRIELVKRFAQLVTEHKQMLGETIANETGKPLWEALTEAQAMANKVAISIESYHERTGRKVTEMASGTASLRHRPHGVMAVFGPYNFPGHLPNGHIVPALIAGNTVVFKPSELTPMTAQKTIELWEQAGLPAGVINLVQGGKETGVALAQSAGIDGLLFTGSANVGYVLHEQFASRPDKILALEMGGNNPLVIDSYEDTDAVVNLIIQSAFISAGQRCTCSRRLLVPYGEQGDRLIARLVEVTKQIRVGAWTDEVEPFMGPVISAKAAQQMLNAQAMLIEKGAKSLLTMTQLVPNTGLLSPAILDVTDAKSLPDEEYFGPLLTITRYQGREQAIEIANNTRFGLSAGLVSTDRDFYEQFLIDVRAGIINWNKPLTGAASNAPFGGPGASGNHRPSAYYAADYCSWPVASLETDTVSMPEAVSPGLDFSHIK</sequence>
<dbReference type="PROSITE" id="PS00687">
    <property type="entry name" value="ALDEHYDE_DEHYDR_GLU"/>
    <property type="match status" value="1"/>
</dbReference>
<dbReference type="Proteomes" id="UP001199044">
    <property type="component" value="Unassembled WGS sequence"/>
</dbReference>
<dbReference type="RefSeq" id="WP_225252100.1">
    <property type="nucleotide sequence ID" value="NZ_JAIWIU010000203.1"/>
</dbReference>
<comment type="function">
    <text evidence="4">Catalyzes the NAD-dependent reduction of succinylglutamate semialdehyde into succinylglutamate.</text>
</comment>
<dbReference type="CDD" id="cd07095">
    <property type="entry name" value="ALDH_SGSD_AstD"/>
    <property type="match status" value="1"/>
</dbReference>
<feature type="domain" description="Aldehyde dehydrogenase" evidence="6">
    <location>
        <begin position="16"/>
        <end position="465"/>
    </location>
</feature>
<dbReference type="InterPro" id="IPR016163">
    <property type="entry name" value="Ald_DH_C"/>
</dbReference>
<proteinExistence type="inferred from homology"/>
<feature type="active site" evidence="4">
    <location>
        <position position="282"/>
    </location>
</feature>